<dbReference type="InterPro" id="IPR002583">
    <property type="entry name" value="Ribosomal_bS20"/>
</dbReference>
<dbReference type="PANTHER" id="PTHR33398">
    <property type="entry name" value="30S RIBOSOMAL PROTEIN S20"/>
    <property type="match status" value="1"/>
</dbReference>
<evidence type="ECO:0000256" key="1">
    <source>
        <dbReference type="ARBA" id="ARBA00003134"/>
    </source>
</evidence>
<dbReference type="RefSeq" id="WP_188912866.1">
    <property type="nucleotide sequence ID" value="NZ_BMIQ01000010.1"/>
</dbReference>
<evidence type="ECO:0000313" key="10">
    <source>
        <dbReference type="Proteomes" id="UP000644699"/>
    </source>
</evidence>
<dbReference type="SUPFAM" id="SSF46992">
    <property type="entry name" value="Ribosomal protein S20"/>
    <property type="match status" value="1"/>
</dbReference>
<dbReference type="FunFam" id="1.20.58.110:FF:000001">
    <property type="entry name" value="30S ribosomal protein S20"/>
    <property type="match status" value="1"/>
</dbReference>
<comment type="similarity">
    <text evidence="2 8">Belongs to the bacterial ribosomal protein bS20 family.</text>
</comment>
<organism evidence="9 10">
    <name type="scientific">Aureimonas endophytica</name>
    <dbReference type="NCBI Taxonomy" id="2027858"/>
    <lineage>
        <taxon>Bacteria</taxon>
        <taxon>Pseudomonadati</taxon>
        <taxon>Pseudomonadota</taxon>
        <taxon>Alphaproteobacteria</taxon>
        <taxon>Hyphomicrobiales</taxon>
        <taxon>Aurantimonadaceae</taxon>
        <taxon>Aureimonas</taxon>
    </lineage>
</organism>
<keyword evidence="6 8" id="KW-0687">Ribonucleoprotein</keyword>
<dbReference type="HAMAP" id="MF_00500">
    <property type="entry name" value="Ribosomal_bS20"/>
    <property type="match status" value="1"/>
</dbReference>
<dbReference type="AlphaFoldDB" id="A0A917ED81"/>
<dbReference type="Gene3D" id="1.20.58.110">
    <property type="entry name" value="Ribosomal protein S20"/>
    <property type="match status" value="1"/>
</dbReference>
<keyword evidence="3 8" id="KW-0699">rRNA-binding</keyword>
<dbReference type="GO" id="GO:0015935">
    <property type="term" value="C:small ribosomal subunit"/>
    <property type="evidence" value="ECO:0007669"/>
    <property type="project" value="TreeGrafter"/>
</dbReference>
<dbReference type="NCBIfam" id="TIGR00029">
    <property type="entry name" value="S20"/>
    <property type="match status" value="1"/>
</dbReference>
<evidence type="ECO:0000256" key="6">
    <source>
        <dbReference type="ARBA" id="ARBA00023274"/>
    </source>
</evidence>
<gene>
    <name evidence="8 9" type="primary">rpsT</name>
    <name evidence="9" type="ORF">GCM10011390_46890</name>
</gene>
<dbReference type="Proteomes" id="UP000644699">
    <property type="component" value="Unassembled WGS sequence"/>
</dbReference>
<accession>A0A917ED81</accession>
<comment type="caution">
    <text evidence="9">The sequence shown here is derived from an EMBL/GenBank/DDBJ whole genome shotgun (WGS) entry which is preliminary data.</text>
</comment>
<keyword evidence="10" id="KW-1185">Reference proteome</keyword>
<name>A0A917ED81_9HYPH</name>
<evidence type="ECO:0000256" key="8">
    <source>
        <dbReference type="HAMAP-Rule" id="MF_00500"/>
    </source>
</evidence>
<dbReference type="GO" id="GO:0070181">
    <property type="term" value="F:small ribosomal subunit rRNA binding"/>
    <property type="evidence" value="ECO:0007669"/>
    <property type="project" value="TreeGrafter"/>
</dbReference>
<dbReference type="GO" id="GO:0005829">
    <property type="term" value="C:cytosol"/>
    <property type="evidence" value="ECO:0007669"/>
    <property type="project" value="TreeGrafter"/>
</dbReference>
<proteinExistence type="inferred from homology"/>
<dbReference type="Pfam" id="PF01649">
    <property type="entry name" value="Ribosomal_S20p"/>
    <property type="match status" value="1"/>
</dbReference>
<dbReference type="GO" id="GO:0006412">
    <property type="term" value="P:translation"/>
    <property type="evidence" value="ECO:0007669"/>
    <property type="project" value="UniProtKB-UniRule"/>
</dbReference>
<evidence type="ECO:0000256" key="5">
    <source>
        <dbReference type="ARBA" id="ARBA00022980"/>
    </source>
</evidence>
<reference evidence="9" key="2">
    <citation type="submission" date="2020-09" db="EMBL/GenBank/DDBJ databases">
        <authorList>
            <person name="Sun Q."/>
            <person name="Zhou Y."/>
        </authorList>
    </citation>
    <scope>NUCLEOTIDE SEQUENCE</scope>
    <source>
        <strain evidence="9">CGMCC 1.15367</strain>
    </source>
</reference>
<sequence length="90" mass="9889">MANTPSAKKATRKIARRTEINKNRRSRVRTFLRKVEEAIASGDQEAARTAFKAAEPELMRAVSRGVVHKNTASRKISRLSGRVKAIGAAS</sequence>
<dbReference type="GO" id="GO:0003735">
    <property type="term" value="F:structural constituent of ribosome"/>
    <property type="evidence" value="ECO:0007669"/>
    <property type="project" value="InterPro"/>
</dbReference>
<reference evidence="9" key="1">
    <citation type="journal article" date="2014" name="Int. J. Syst. Evol. Microbiol.">
        <title>Complete genome sequence of Corynebacterium casei LMG S-19264T (=DSM 44701T), isolated from a smear-ripened cheese.</title>
        <authorList>
            <consortium name="US DOE Joint Genome Institute (JGI-PGF)"/>
            <person name="Walter F."/>
            <person name="Albersmeier A."/>
            <person name="Kalinowski J."/>
            <person name="Ruckert C."/>
        </authorList>
    </citation>
    <scope>NUCLEOTIDE SEQUENCE</scope>
    <source>
        <strain evidence="9">CGMCC 1.15367</strain>
    </source>
</reference>
<dbReference type="EMBL" id="BMIQ01000010">
    <property type="protein sequence ID" value="GGE22156.1"/>
    <property type="molecule type" value="Genomic_DNA"/>
</dbReference>
<evidence type="ECO:0000256" key="2">
    <source>
        <dbReference type="ARBA" id="ARBA00007634"/>
    </source>
</evidence>
<comment type="function">
    <text evidence="1 8">Binds directly to 16S ribosomal RNA.</text>
</comment>
<dbReference type="InterPro" id="IPR036510">
    <property type="entry name" value="Ribosomal_bS20_sf"/>
</dbReference>
<evidence type="ECO:0000256" key="4">
    <source>
        <dbReference type="ARBA" id="ARBA00022884"/>
    </source>
</evidence>
<evidence type="ECO:0000256" key="3">
    <source>
        <dbReference type="ARBA" id="ARBA00022730"/>
    </source>
</evidence>
<keyword evidence="4 8" id="KW-0694">RNA-binding</keyword>
<evidence type="ECO:0000256" key="7">
    <source>
        <dbReference type="ARBA" id="ARBA00035136"/>
    </source>
</evidence>
<dbReference type="PANTHER" id="PTHR33398:SF1">
    <property type="entry name" value="SMALL RIBOSOMAL SUBUNIT PROTEIN BS20C"/>
    <property type="match status" value="1"/>
</dbReference>
<keyword evidence="5 8" id="KW-0689">Ribosomal protein</keyword>
<protein>
    <recommendedName>
        <fullName evidence="7 8">Small ribosomal subunit protein bS20</fullName>
    </recommendedName>
</protein>
<evidence type="ECO:0000313" key="9">
    <source>
        <dbReference type="EMBL" id="GGE22156.1"/>
    </source>
</evidence>